<dbReference type="InterPro" id="IPR050216">
    <property type="entry name" value="LRR_domain-containing"/>
</dbReference>
<feature type="region of interest" description="Disordered" evidence="3">
    <location>
        <begin position="68"/>
        <end position="101"/>
    </location>
</feature>
<comment type="caution">
    <text evidence="4">The sequence shown here is derived from an EMBL/GenBank/DDBJ whole genome shotgun (WGS) entry which is preliminary data.</text>
</comment>
<dbReference type="InterPro" id="IPR001611">
    <property type="entry name" value="Leu-rich_rpt"/>
</dbReference>
<name>A0A9P3HBF8_9FUNG</name>
<dbReference type="Gene3D" id="3.80.10.10">
    <property type="entry name" value="Ribonuclease Inhibitor"/>
    <property type="match status" value="1"/>
</dbReference>
<dbReference type="SUPFAM" id="SSF52058">
    <property type="entry name" value="L domain-like"/>
    <property type="match status" value="1"/>
</dbReference>
<dbReference type="PANTHER" id="PTHR48051">
    <property type="match status" value="1"/>
</dbReference>
<keyword evidence="5" id="KW-1185">Reference proteome</keyword>
<feature type="compositionally biased region" description="Polar residues" evidence="3">
    <location>
        <begin position="598"/>
        <end position="612"/>
    </location>
</feature>
<dbReference type="PROSITE" id="PS51450">
    <property type="entry name" value="LRR"/>
    <property type="match status" value="1"/>
</dbReference>
<keyword evidence="1" id="KW-0433">Leucine-rich repeat</keyword>
<protein>
    <submittedName>
        <fullName evidence="4">Uncharacterized protein</fullName>
    </submittedName>
</protein>
<reference evidence="4" key="1">
    <citation type="submission" date="2021-11" db="EMBL/GenBank/DDBJ databases">
        <authorList>
            <person name="Herlambang A."/>
            <person name="Guo Y."/>
            <person name="Takashima Y."/>
            <person name="Nishizawa T."/>
        </authorList>
    </citation>
    <scope>NUCLEOTIDE SEQUENCE</scope>
    <source>
        <strain evidence="4">E1425</strain>
    </source>
</reference>
<dbReference type="AlphaFoldDB" id="A0A9P3HBF8"/>
<feature type="region of interest" description="Disordered" evidence="3">
    <location>
        <begin position="589"/>
        <end position="618"/>
    </location>
</feature>
<dbReference type="SMART" id="SM00369">
    <property type="entry name" value="LRR_TYP"/>
    <property type="match status" value="4"/>
</dbReference>
<keyword evidence="2" id="KW-0677">Repeat</keyword>
<dbReference type="OrthoDB" id="1394818at2759"/>
<dbReference type="GO" id="GO:0005737">
    <property type="term" value="C:cytoplasm"/>
    <property type="evidence" value="ECO:0007669"/>
    <property type="project" value="TreeGrafter"/>
</dbReference>
<dbReference type="Pfam" id="PF13855">
    <property type="entry name" value="LRR_8"/>
    <property type="match status" value="1"/>
</dbReference>
<dbReference type="Proteomes" id="UP000827284">
    <property type="component" value="Unassembled WGS sequence"/>
</dbReference>
<evidence type="ECO:0000256" key="3">
    <source>
        <dbReference type="SAM" id="MobiDB-lite"/>
    </source>
</evidence>
<gene>
    <name evidence="4" type="ORF">EMPS_05993</name>
</gene>
<dbReference type="EMBL" id="BQFW01000008">
    <property type="protein sequence ID" value="GJJ73635.1"/>
    <property type="molecule type" value="Genomic_DNA"/>
</dbReference>
<feature type="region of interest" description="Disordered" evidence="3">
    <location>
        <begin position="505"/>
        <end position="525"/>
    </location>
</feature>
<feature type="compositionally biased region" description="Basic and acidic residues" evidence="3">
    <location>
        <begin position="92"/>
        <end position="101"/>
    </location>
</feature>
<evidence type="ECO:0000313" key="5">
    <source>
        <dbReference type="Proteomes" id="UP000827284"/>
    </source>
</evidence>
<dbReference type="InterPro" id="IPR032675">
    <property type="entry name" value="LRR_dom_sf"/>
</dbReference>
<sequence length="689" mass="76305">MTVMFHPMRPKNRRRATTGTPSGSIQPSVKVILDLAAYSEQHDVTLYYLPTHGTSGFTSSHTILHRQRTGSTKYLSDRPIAEPTENCQGDGAHQKDSSRIQRLTRVSESDRGIVHLARLRITSLSIATSSLPHLSRLVSLRLQGNRLTELPPQIFRLVSLQELDVSQNLLTEISGLIGMLAPTLRELFLQSNHLEYLPQQLGRLKRLRLLDLADNRLRCIPVEVQRLVAESCSPQRSRDEEAPDSPGASVSQDIHSIGLGVAHGSSSPQSLEAAEHDEAGGHDDDDYVQIRQGMKCWARGNRFWQVGVPWSSSNAPTSVIDPSNVGTSTTLYLHSVILDSPNEKHTSGKNSFDSLSRTEPGVTGIGVRWAAPQPAPFSPNGPSHQHPRHSKDTSLRIQQQPGHLVDRADYVKDSYTSCSWTLSLADICSQIAGERLHKEPHYFCRGRGCTTKGARSKDAISGSGSGTERPCSLKAGDGECSVAMMPQWAVEILGLQDIIDQHDPLASESMGSEDDLAHHGNHLTTPEERAQGTLRLTLAEREMQSDHCSVCRKRLYFEGMRWKDVGVMDERIVPLEWVACSVQCRARAEKTGGRGVGQESSTDSDTDTQGNLSGMAGTPEEETFFFHGFDQVLTEPVAHHYQQQEQQQQQRQQQEYPSQMSIEDRLSLRYGLSHCKSGGEDTENRTHSL</sequence>
<feature type="region of interest" description="Disordered" evidence="3">
    <location>
        <begin position="639"/>
        <end position="659"/>
    </location>
</feature>
<dbReference type="PANTHER" id="PTHR48051:SF1">
    <property type="entry name" value="RAS SUPPRESSOR PROTEIN 1"/>
    <property type="match status" value="1"/>
</dbReference>
<evidence type="ECO:0000313" key="4">
    <source>
        <dbReference type="EMBL" id="GJJ73635.1"/>
    </source>
</evidence>
<feature type="compositionally biased region" description="Low complexity" evidence="3">
    <location>
        <begin position="643"/>
        <end position="655"/>
    </location>
</feature>
<organism evidence="4 5">
    <name type="scientific">Entomortierella parvispora</name>
    <dbReference type="NCBI Taxonomy" id="205924"/>
    <lineage>
        <taxon>Eukaryota</taxon>
        <taxon>Fungi</taxon>
        <taxon>Fungi incertae sedis</taxon>
        <taxon>Mucoromycota</taxon>
        <taxon>Mortierellomycotina</taxon>
        <taxon>Mortierellomycetes</taxon>
        <taxon>Mortierellales</taxon>
        <taxon>Mortierellaceae</taxon>
        <taxon>Entomortierella</taxon>
    </lineage>
</organism>
<evidence type="ECO:0000256" key="2">
    <source>
        <dbReference type="ARBA" id="ARBA00022737"/>
    </source>
</evidence>
<evidence type="ECO:0000256" key="1">
    <source>
        <dbReference type="ARBA" id="ARBA00022614"/>
    </source>
</evidence>
<proteinExistence type="predicted"/>
<feature type="compositionally biased region" description="Basic and acidic residues" evidence="3">
    <location>
        <begin position="273"/>
        <end position="282"/>
    </location>
</feature>
<feature type="region of interest" description="Disordered" evidence="3">
    <location>
        <begin position="370"/>
        <end position="393"/>
    </location>
</feature>
<feature type="region of interest" description="Disordered" evidence="3">
    <location>
        <begin position="1"/>
        <end position="24"/>
    </location>
</feature>
<reference evidence="4" key="2">
    <citation type="journal article" date="2022" name="Microbiol. Resour. Announc.">
        <title>Whole-Genome Sequence of Entomortierella parvispora E1425, a Mucoromycotan Fungus Associated with Burkholderiaceae-Related Endosymbiotic Bacteria.</title>
        <authorList>
            <person name="Herlambang A."/>
            <person name="Guo Y."/>
            <person name="Takashima Y."/>
            <person name="Narisawa K."/>
            <person name="Ohta H."/>
            <person name="Nishizawa T."/>
        </authorList>
    </citation>
    <scope>NUCLEOTIDE SEQUENCE</scope>
    <source>
        <strain evidence="4">E1425</strain>
    </source>
</reference>
<dbReference type="InterPro" id="IPR003591">
    <property type="entry name" value="Leu-rich_rpt_typical-subtyp"/>
</dbReference>
<accession>A0A9P3HBF8</accession>
<feature type="region of interest" description="Disordered" evidence="3">
    <location>
        <begin position="231"/>
        <end position="284"/>
    </location>
</feature>